<dbReference type="RefSeq" id="XP_003030890.1">
    <property type="nucleotide sequence ID" value="XM_003030844.1"/>
</dbReference>
<evidence type="ECO:0000259" key="2">
    <source>
        <dbReference type="Pfam" id="PF14716"/>
    </source>
</evidence>
<organism evidence="4">
    <name type="scientific">Schizophyllum commune (strain H4-8 / FGSC 9210)</name>
    <name type="common">Split gill fungus</name>
    <dbReference type="NCBI Taxonomy" id="578458"/>
    <lineage>
        <taxon>Eukaryota</taxon>
        <taxon>Fungi</taxon>
        <taxon>Dikarya</taxon>
        <taxon>Basidiomycota</taxon>
        <taxon>Agaricomycotina</taxon>
        <taxon>Agaricomycetes</taxon>
        <taxon>Agaricomycetidae</taxon>
        <taxon>Agaricales</taxon>
        <taxon>Schizophyllaceae</taxon>
        <taxon>Schizophyllum</taxon>
    </lineage>
</organism>
<dbReference type="eggNOG" id="ENOG502SQDF">
    <property type="taxonomic scope" value="Eukaryota"/>
</dbReference>
<dbReference type="Proteomes" id="UP000007431">
    <property type="component" value="Unassembled WGS sequence"/>
</dbReference>
<dbReference type="AlphaFoldDB" id="D8Q778"/>
<feature type="compositionally biased region" description="Basic residues" evidence="1">
    <location>
        <begin position="156"/>
        <end position="165"/>
    </location>
</feature>
<feature type="compositionally biased region" description="Basic residues" evidence="1">
    <location>
        <begin position="131"/>
        <end position="140"/>
    </location>
</feature>
<feature type="region of interest" description="Disordered" evidence="1">
    <location>
        <begin position="77"/>
        <end position="174"/>
    </location>
</feature>
<dbReference type="VEuPathDB" id="FungiDB:SCHCODRAFT_02545115"/>
<evidence type="ECO:0000313" key="3">
    <source>
        <dbReference type="EMBL" id="EFI95987.1"/>
    </source>
</evidence>
<name>D8Q778_SCHCM</name>
<dbReference type="SUPFAM" id="SSF47802">
    <property type="entry name" value="DNA polymerase beta, N-terminal domain-like"/>
    <property type="match status" value="1"/>
</dbReference>
<dbReference type="EMBL" id="GL377307">
    <property type="protein sequence ID" value="EFI95987.1"/>
    <property type="molecule type" value="Genomic_DNA"/>
</dbReference>
<dbReference type="KEGG" id="scm:SCHCO_02545115"/>
<dbReference type="InParanoid" id="D8Q778"/>
<protein>
    <recommendedName>
        <fullName evidence="2">Crossover junction endonuclease MUS81-like HHH domain-containing protein</fullName>
    </recommendedName>
</protein>
<proteinExistence type="predicted"/>
<dbReference type="GeneID" id="9587316"/>
<dbReference type="Pfam" id="PF14716">
    <property type="entry name" value="HHH_8"/>
    <property type="match status" value="1"/>
</dbReference>
<evidence type="ECO:0000313" key="4">
    <source>
        <dbReference type="Proteomes" id="UP000007431"/>
    </source>
</evidence>
<dbReference type="InterPro" id="IPR010996">
    <property type="entry name" value="HHH_MUS81"/>
</dbReference>
<keyword evidence="4" id="KW-1185">Reference proteome</keyword>
<feature type="compositionally biased region" description="Basic and acidic residues" evidence="1">
    <location>
        <begin position="107"/>
        <end position="117"/>
    </location>
</feature>
<feature type="non-terminal residue" evidence="3">
    <location>
        <position position="174"/>
    </location>
</feature>
<dbReference type="InterPro" id="IPR027421">
    <property type="entry name" value="DNA_pol_lamdba_lyase_dom_sf"/>
</dbReference>
<accession>D8Q778</accession>
<dbReference type="HOGENOM" id="CLU_1540985_0_0_1"/>
<evidence type="ECO:0000256" key="1">
    <source>
        <dbReference type="SAM" id="MobiDB-lite"/>
    </source>
</evidence>
<dbReference type="OrthoDB" id="5963188at2759"/>
<reference evidence="3 4" key="1">
    <citation type="journal article" date="2010" name="Nat. Biotechnol.">
        <title>Genome sequence of the model mushroom Schizophyllum commune.</title>
        <authorList>
            <person name="Ohm R.A."/>
            <person name="de Jong J.F."/>
            <person name="Lugones L.G."/>
            <person name="Aerts A."/>
            <person name="Kothe E."/>
            <person name="Stajich J.E."/>
            <person name="de Vries R.P."/>
            <person name="Record E."/>
            <person name="Levasseur A."/>
            <person name="Baker S.E."/>
            <person name="Bartholomew K.A."/>
            <person name="Coutinho P.M."/>
            <person name="Erdmann S."/>
            <person name="Fowler T.J."/>
            <person name="Gathman A.C."/>
            <person name="Lombard V."/>
            <person name="Henrissat B."/>
            <person name="Knabe N."/>
            <person name="Kuees U."/>
            <person name="Lilly W.W."/>
            <person name="Lindquist E."/>
            <person name="Lucas S."/>
            <person name="Magnuson J.K."/>
            <person name="Piumi F."/>
            <person name="Raudaskoski M."/>
            <person name="Salamov A."/>
            <person name="Schmutz J."/>
            <person name="Schwarze F.W.M.R."/>
            <person name="vanKuyk P.A."/>
            <person name="Horton J.S."/>
            <person name="Grigoriev I.V."/>
            <person name="Woesten H.A.B."/>
        </authorList>
    </citation>
    <scope>NUCLEOTIDE SEQUENCE [LARGE SCALE GENOMIC DNA]</scope>
    <source>
        <strain evidence="4">H4-8 / FGSC 9210</strain>
    </source>
</reference>
<dbReference type="OMA" id="CTETYAH"/>
<sequence>MPRCANPLFLRWVKEFHAEKDYRIKGGPPRPTGYENAIRALQECTEKYQHPAELKKLNGVGPTCIARLTEKLEKYCKNKRIPMPEPPAPKRRAPAKPKLTAAQKRAALKEEEARFVDEDSEEEPTTTSTASRKRGAPKRKKAEDSDGDDDEYVERPKRRRVVRRKAVMEEEDSD</sequence>
<dbReference type="STRING" id="578458.D8Q778"/>
<gene>
    <name evidence="3" type="ORF">SCHCODRAFT_109658</name>
</gene>
<feature type="domain" description="Crossover junction endonuclease MUS81-like HHH" evidence="2">
    <location>
        <begin position="4"/>
        <end position="76"/>
    </location>
</feature>
<dbReference type="Gene3D" id="1.10.150.110">
    <property type="entry name" value="DNA polymerase beta, N-terminal domain-like"/>
    <property type="match status" value="1"/>
</dbReference>